<dbReference type="EMBL" id="BQKI01000083">
    <property type="protein sequence ID" value="GJN32061.1"/>
    <property type="molecule type" value="Genomic_DNA"/>
</dbReference>
<dbReference type="Pfam" id="PF13456">
    <property type="entry name" value="RVT_3"/>
    <property type="match status" value="1"/>
</dbReference>
<protein>
    <recommendedName>
        <fullName evidence="5">RNase H type-1 domain-containing protein</fullName>
    </recommendedName>
</protein>
<comment type="caution">
    <text evidence="3">The sequence shown here is derived from an EMBL/GenBank/DDBJ whole genome shotgun (WGS) entry which is preliminary data.</text>
</comment>
<keyword evidence="4" id="KW-1185">Reference proteome</keyword>
<sequence>MWRRIWNLKLPNKIKHFVWRVVHNIIAVRGNLWRRGVDINTNCVQCNRVHEDGGHLFLKCKHMREAWALLNLEQICQKLVEQTTAHDVVKVLLSLDRKVQIQSIILMWMWWDDRNKVREGERGRLATELVFAVQIFASEILKEGVHGSRMQLRRIDKWKKPEEGKLKINCDDAFYSEHKPGGWSFIIRDHVGDVIYAGRGVIQHCPDPFHAEIKACVQGVKQALNMGMGHIVVETDAEMVKQAISSYTYDASDAASLIAELKDLLDDNFLSWDVKSVPRSCNSVADALAHAGCVCASEADPEVVGLPDCIQVMVASDLAAPTV</sequence>
<dbReference type="Proteomes" id="UP001054889">
    <property type="component" value="Unassembled WGS sequence"/>
</dbReference>
<dbReference type="CDD" id="cd06222">
    <property type="entry name" value="RNase_H_like"/>
    <property type="match status" value="1"/>
</dbReference>
<dbReference type="InterPro" id="IPR012337">
    <property type="entry name" value="RNaseH-like_sf"/>
</dbReference>
<evidence type="ECO:0000313" key="4">
    <source>
        <dbReference type="Proteomes" id="UP001054889"/>
    </source>
</evidence>
<dbReference type="InterPro" id="IPR052929">
    <property type="entry name" value="RNase_H-like_EbsB-rel"/>
</dbReference>
<feature type="domain" description="Reverse transcriptase zinc-binding" evidence="2">
    <location>
        <begin position="2"/>
        <end position="67"/>
    </location>
</feature>
<dbReference type="AlphaFoldDB" id="A0AAV5FAP7"/>
<dbReference type="InterPro" id="IPR026960">
    <property type="entry name" value="RVT-Znf"/>
</dbReference>
<evidence type="ECO:0000259" key="2">
    <source>
        <dbReference type="Pfam" id="PF13966"/>
    </source>
</evidence>
<dbReference type="InterPro" id="IPR036397">
    <property type="entry name" value="RNaseH_sf"/>
</dbReference>
<gene>
    <name evidence="3" type="primary">gb20534</name>
    <name evidence="3" type="ORF">PR202_gb20534</name>
</gene>
<feature type="domain" description="RNase H type-1" evidence="1">
    <location>
        <begin position="169"/>
        <end position="291"/>
    </location>
</feature>
<proteinExistence type="predicted"/>
<dbReference type="GO" id="GO:0004523">
    <property type="term" value="F:RNA-DNA hybrid ribonuclease activity"/>
    <property type="evidence" value="ECO:0007669"/>
    <property type="project" value="InterPro"/>
</dbReference>
<dbReference type="SUPFAM" id="SSF53098">
    <property type="entry name" value="Ribonuclease H-like"/>
    <property type="match status" value="1"/>
</dbReference>
<accession>A0AAV5FAP7</accession>
<dbReference type="PANTHER" id="PTHR47074">
    <property type="entry name" value="BNAC02G40300D PROTEIN"/>
    <property type="match status" value="1"/>
</dbReference>
<dbReference type="PANTHER" id="PTHR47074:SF11">
    <property type="entry name" value="REVERSE TRANSCRIPTASE-LIKE PROTEIN"/>
    <property type="match status" value="1"/>
</dbReference>
<reference evidence="3" key="2">
    <citation type="submission" date="2021-12" db="EMBL/GenBank/DDBJ databases">
        <title>Resequencing data analysis of finger millet.</title>
        <authorList>
            <person name="Hatakeyama M."/>
            <person name="Aluri S."/>
            <person name="Balachadran M.T."/>
            <person name="Sivarajan S.R."/>
            <person name="Poveda L."/>
            <person name="Shimizu-Inatsugi R."/>
            <person name="Schlapbach R."/>
            <person name="Sreeman S.M."/>
            <person name="Shimizu K.K."/>
        </authorList>
    </citation>
    <scope>NUCLEOTIDE SEQUENCE</scope>
</reference>
<evidence type="ECO:0008006" key="5">
    <source>
        <dbReference type="Google" id="ProtNLM"/>
    </source>
</evidence>
<dbReference type="InterPro" id="IPR044730">
    <property type="entry name" value="RNase_H-like_dom_plant"/>
</dbReference>
<name>A0AAV5FAP7_ELECO</name>
<organism evidence="3 4">
    <name type="scientific">Eleusine coracana subsp. coracana</name>
    <dbReference type="NCBI Taxonomy" id="191504"/>
    <lineage>
        <taxon>Eukaryota</taxon>
        <taxon>Viridiplantae</taxon>
        <taxon>Streptophyta</taxon>
        <taxon>Embryophyta</taxon>
        <taxon>Tracheophyta</taxon>
        <taxon>Spermatophyta</taxon>
        <taxon>Magnoliopsida</taxon>
        <taxon>Liliopsida</taxon>
        <taxon>Poales</taxon>
        <taxon>Poaceae</taxon>
        <taxon>PACMAD clade</taxon>
        <taxon>Chloridoideae</taxon>
        <taxon>Cynodonteae</taxon>
        <taxon>Eleusininae</taxon>
        <taxon>Eleusine</taxon>
    </lineage>
</organism>
<dbReference type="Gene3D" id="3.30.420.10">
    <property type="entry name" value="Ribonuclease H-like superfamily/Ribonuclease H"/>
    <property type="match status" value="1"/>
</dbReference>
<evidence type="ECO:0000313" key="3">
    <source>
        <dbReference type="EMBL" id="GJN32061.1"/>
    </source>
</evidence>
<dbReference type="InterPro" id="IPR002156">
    <property type="entry name" value="RNaseH_domain"/>
</dbReference>
<evidence type="ECO:0000259" key="1">
    <source>
        <dbReference type="Pfam" id="PF13456"/>
    </source>
</evidence>
<reference evidence="3" key="1">
    <citation type="journal article" date="2018" name="DNA Res.">
        <title>Multiple hybrid de novo genome assembly of finger millet, an orphan allotetraploid crop.</title>
        <authorList>
            <person name="Hatakeyama M."/>
            <person name="Aluri S."/>
            <person name="Balachadran M.T."/>
            <person name="Sivarajan S.R."/>
            <person name="Patrignani A."/>
            <person name="Gruter S."/>
            <person name="Poveda L."/>
            <person name="Shimizu-Inatsugi R."/>
            <person name="Baeten J."/>
            <person name="Francoijs K.J."/>
            <person name="Nataraja K.N."/>
            <person name="Reddy Y.A.N."/>
            <person name="Phadnis S."/>
            <person name="Ravikumar R.L."/>
            <person name="Schlapbach R."/>
            <person name="Sreeman S.M."/>
            <person name="Shimizu K.K."/>
        </authorList>
    </citation>
    <scope>NUCLEOTIDE SEQUENCE</scope>
</reference>
<dbReference type="GO" id="GO:0003676">
    <property type="term" value="F:nucleic acid binding"/>
    <property type="evidence" value="ECO:0007669"/>
    <property type="project" value="InterPro"/>
</dbReference>
<dbReference type="Pfam" id="PF13966">
    <property type="entry name" value="zf-RVT"/>
    <property type="match status" value="1"/>
</dbReference>